<sequence>MMLSLLLLLALASASPQDMVKKPSEDRHVTSLNPDLEDRAPEMTDISVNTSVYQHLLFPAKMKQKRQAYDNMGKVKWQTWNGDLPAGVEFIWNPDEKRIDYVCKHGCHAGFYTPRLGGFCHYPYGDKEYRTESFDILVNNNYFELLEWKEGSFGSVPENAVRTCSSDELYVGKNKYGLGKVHPRNRAFYLPWGGKEYWYWYYEVLTIKRDYSNELIHYVEYKINDTKMIRNPPSTLAVSRFSNNGCNPVTKTVTLSESVSDDKWWDVGFLPFSDAPKTFQAKIPNLESGTIVVSNIDTILSFSEVPTDTREFRHSAKVQVSIPPNSYCTVKMLAYKYNVNIPFIASLTRFFKKGYMIVPISGTFKGIMVGEVSAVVERCARLSSAQPCPS</sequence>
<keyword evidence="1" id="KW-0732">Signal</keyword>
<dbReference type="RefSeq" id="XP_039476427.1">
    <property type="nucleotide sequence ID" value="XM_039620493.1"/>
</dbReference>
<dbReference type="InterPro" id="IPR006616">
    <property type="entry name" value="DM9_repeat"/>
</dbReference>
<dbReference type="RefSeq" id="XP_039476426.1">
    <property type="nucleotide sequence ID" value="XM_039620492.1"/>
</dbReference>
<dbReference type="SMART" id="SM00696">
    <property type="entry name" value="DM9"/>
    <property type="match status" value="1"/>
</dbReference>
<name>A0A668W239_OREAU</name>
<dbReference type="KEGG" id="oau:120442991"/>
<accession>A0A668W239</accession>
<dbReference type="Ensembl" id="ENSOABT00000058753.2">
    <property type="protein sequence ID" value="ENSOABP00000057308.2"/>
    <property type="gene ID" value="ENSOABG00000025214.2"/>
</dbReference>
<organism evidence="2 3">
    <name type="scientific">Oreochromis aureus</name>
    <name type="common">Israeli tilapia</name>
    <name type="synonym">Chromis aureus</name>
    <dbReference type="NCBI Taxonomy" id="47969"/>
    <lineage>
        <taxon>Eukaryota</taxon>
        <taxon>Metazoa</taxon>
        <taxon>Chordata</taxon>
        <taxon>Craniata</taxon>
        <taxon>Vertebrata</taxon>
        <taxon>Euteleostomi</taxon>
        <taxon>Actinopterygii</taxon>
        <taxon>Neopterygii</taxon>
        <taxon>Teleostei</taxon>
        <taxon>Neoteleostei</taxon>
        <taxon>Acanthomorphata</taxon>
        <taxon>Ovalentaria</taxon>
        <taxon>Cichlomorphae</taxon>
        <taxon>Cichliformes</taxon>
        <taxon>Cichlidae</taxon>
        <taxon>African cichlids</taxon>
        <taxon>Pseudocrenilabrinae</taxon>
        <taxon>Oreochromini</taxon>
        <taxon>Oreochromis</taxon>
    </lineage>
</organism>
<dbReference type="OMA" id="KMIRNPP"/>
<reference evidence="2" key="1">
    <citation type="submission" date="2025-08" db="UniProtKB">
        <authorList>
            <consortium name="Ensembl"/>
        </authorList>
    </citation>
    <scope>IDENTIFICATION</scope>
</reference>
<keyword evidence="3" id="KW-1185">Reference proteome</keyword>
<proteinExistence type="predicted"/>
<gene>
    <name evidence="2" type="primary">LOC120442991</name>
</gene>
<protein>
    <recommendedName>
        <fullName evidence="4">Natterin-3-like</fullName>
    </recommendedName>
</protein>
<dbReference type="Pfam" id="PF11901">
    <property type="entry name" value="DM9"/>
    <property type="match status" value="1"/>
</dbReference>
<dbReference type="PANTHER" id="PTHR31649">
    <property type="entry name" value="AGAP009604-PA"/>
    <property type="match status" value="1"/>
</dbReference>
<dbReference type="Gene3D" id="2.170.15.10">
    <property type="entry name" value="Proaerolysin, chain A, domain 3"/>
    <property type="match status" value="1"/>
</dbReference>
<evidence type="ECO:0000256" key="1">
    <source>
        <dbReference type="SAM" id="SignalP"/>
    </source>
</evidence>
<dbReference type="CDD" id="cd20220">
    <property type="entry name" value="PFM_natterin-3-like"/>
    <property type="match status" value="1"/>
</dbReference>
<evidence type="ECO:0000313" key="2">
    <source>
        <dbReference type="Ensembl" id="ENSOABP00000057308.2"/>
    </source>
</evidence>
<reference evidence="2" key="2">
    <citation type="submission" date="2025-09" db="UniProtKB">
        <authorList>
            <consortium name="Ensembl"/>
        </authorList>
    </citation>
    <scope>IDENTIFICATION</scope>
</reference>
<dbReference type="PANTHER" id="PTHR31649:SF1">
    <property type="entry name" value="FARNESOIC ACID O-METHYL TRANSFERASE DOMAIN-CONTAINING PROTEIN"/>
    <property type="match status" value="1"/>
</dbReference>
<feature type="signal peptide" evidence="1">
    <location>
        <begin position="1"/>
        <end position="16"/>
    </location>
</feature>
<dbReference type="GeneID" id="120442991"/>
<dbReference type="Proteomes" id="UP000472276">
    <property type="component" value="Unassembled WGS sequence"/>
</dbReference>
<evidence type="ECO:0008006" key="4">
    <source>
        <dbReference type="Google" id="ProtNLM"/>
    </source>
</evidence>
<dbReference type="AlphaFoldDB" id="A0A668W239"/>
<feature type="chain" id="PRO_5044307730" description="Natterin-3-like" evidence="1">
    <location>
        <begin position="17"/>
        <end position="390"/>
    </location>
</feature>
<evidence type="ECO:0000313" key="3">
    <source>
        <dbReference type="Proteomes" id="UP000472276"/>
    </source>
</evidence>
<dbReference type="SUPFAM" id="SSF56973">
    <property type="entry name" value="Aerolisin/ETX pore-forming domain"/>
    <property type="match status" value="1"/>
</dbReference>